<reference evidence="1 2" key="1">
    <citation type="journal article" date="2024" name="Nat. Commun.">
        <title>Phylogenomics reveals the evolutionary origins of lichenization in chlorophyte algae.</title>
        <authorList>
            <person name="Puginier C."/>
            <person name="Libourel C."/>
            <person name="Otte J."/>
            <person name="Skaloud P."/>
            <person name="Haon M."/>
            <person name="Grisel S."/>
            <person name="Petersen M."/>
            <person name="Berrin J.G."/>
            <person name="Delaux P.M."/>
            <person name="Dal Grande F."/>
            <person name="Keller J."/>
        </authorList>
    </citation>
    <scope>NUCLEOTIDE SEQUENCE [LARGE SCALE GENOMIC DNA]</scope>
    <source>
        <strain evidence="1 2">SAG 2145</strain>
    </source>
</reference>
<sequence length="103" mass="11618">MVERERESKGHHQAAPYIAVYRLFARAAKLPWGSMADSQDSSSASMLLPAKDLESRQPAVRNPSHKYHKTFPTWRFHLLYPTGALLTGQDSCLTLLVRLPSLL</sequence>
<keyword evidence="2" id="KW-1185">Reference proteome</keyword>
<comment type="caution">
    <text evidence="1">The sequence shown here is derived from an EMBL/GenBank/DDBJ whole genome shotgun (WGS) entry which is preliminary data.</text>
</comment>
<name>A0AAW1RS56_9CHLO</name>
<protein>
    <submittedName>
        <fullName evidence="1">Uncharacterized protein</fullName>
    </submittedName>
</protein>
<gene>
    <name evidence="1" type="ORF">WJX74_002234</name>
</gene>
<dbReference type="AlphaFoldDB" id="A0AAW1RS56"/>
<evidence type="ECO:0000313" key="2">
    <source>
        <dbReference type="Proteomes" id="UP001438707"/>
    </source>
</evidence>
<proteinExistence type="predicted"/>
<dbReference type="Proteomes" id="UP001438707">
    <property type="component" value="Unassembled WGS sequence"/>
</dbReference>
<evidence type="ECO:0000313" key="1">
    <source>
        <dbReference type="EMBL" id="KAK9836524.1"/>
    </source>
</evidence>
<accession>A0AAW1RS56</accession>
<organism evidence="1 2">
    <name type="scientific">Apatococcus lobatus</name>
    <dbReference type="NCBI Taxonomy" id="904363"/>
    <lineage>
        <taxon>Eukaryota</taxon>
        <taxon>Viridiplantae</taxon>
        <taxon>Chlorophyta</taxon>
        <taxon>core chlorophytes</taxon>
        <taxon>Trebouxiophyceae</taxon>
        <taxon>Chlorellales</taxon>
        <taxon>Chlorellaceae</taxon>
        <taxon>Apatococcus</taxon>
    </lineage>
</organism>
<dbReference type="EMBL" id="JALJOS010000007">
    <property type="protein sequence ID" value="KAK9836524.1"/>
    <property type="molecule type" value="Genomic_DNA"/>
</dbReference>